<dbReference type="AlphaFoldDB" id="A0A0A5G3L6"/>
<evidence type="ECO:0000256" key="4">
    <source>
        <dbReference type="ARBA" id="ARBA00022490"/>
    </source>
</evidence>
<dbReference type="GO" id="GO:0000731">
    <property type="term" value="P:DNA synthesis involved in DNA repair"/>
    <property type="evidence" value="ECO:0007669"/>
    <property type="project" value="TreeGrafter"/>
</dbReference>
<dbReference type="PROSITE" id="PS00618">
    <property type="entry name" value="RECF_2"/>
    <property type="match status" value="1"/>
</dbReference>
<protein>
    <recommendedName>
        <fullName evidence="3 12">DNA replication and repair protein RecF</fullName>
    </recommendedName>
</protein>
<comment type="subcellular location">
    <subcellularLocation>
        <location evidence="1 12 13">Cytoplasm</location>
    </subcellularLocation>
</comment>
<keyword evidence="4 12" id="KW-0963">Cytoplasm</keyword>
<keyword evidence="5 12" id="KW-0235">DNA replication</keyword>
<gene>
    <name evidence="12" type="primary">recF</name>
    <name evidence="15" type="ORF">N784_08410</name>
</gene>
<evidence type="ECO:0000256" key="13">
    <source>
        <dbReference type="RuleBase" id="RU000578"/>
    </source>
</evidence>
<dbReference type="InterPro" id="IPR003395">
    <property type="entry name" value="RecF/RecN/SMC_N"/>
</dbReference>
<accession>A0A0A5G3L6</accession>
<evidence type="ECO:0000256" key="11">
    <source>
        <dbReference type="ARBA" id="ARBA00023236"/>
    </source>
</evidence>
<dbReference type="NCBIfam" id="TIGR00611">
    <property type="entry name" value="recf"/>
    <property type="match status" value="1"/>
</dbReference>
<keyword evidence="7 12" id="KW-0227">DNA damage</keyword>
<dbReference type="FunFam" id="1.20.1050.90:FF:000002">
    <property type="entry name" value="DNA replication and repair protein RecF"/>
    <property type="match status" value="1"/>
</dbReference>
<keyword evidence="9 12" id="KW-0238">DNA-binding</keyword>
<dbReference type="GO" id="GO:0009432">
    <property type="term" value="P:SOS response"/>
    <property type="evidence" value="ECO:0007669"/>
    <property type="project" value="UniProtKB-UniRule"/>
</dbReference>
<dbReference type="HAMAP" id="MF_00365">
    <property type="entry name" value="RecF"/>
    <property type="match status" value="1"/>
</dbReference>
<evidence type="ECO:0000313" key="16">
    <source>
        <dbReference type="Proteomes" id="UP000030401"/>
    </source>
</evidence>
<keyword evidence="6 12" id="KW-0547">Nucleotide-binding</keyword>
<proteinExistence type="inferred from homology"/>
<dbReference type="GO" id="GO:0006260">
    <property type="term" value="P:DNA replication"/>
    <property type="evidence" value="ECO:0007669"/>
    <property type="project" value="UniProtKB-UniRule"/>
</dbReference>
<dbReference type="CDD" id="cd03242">
    <property type="entry name" value="ABC_RecF"/>
    <property type="match status" value="1"/>
</dbReference>
<dbReference type="InterPro" id="IPR018078">
    <property type="entry name" value="DNA-binding_RecF_CS"/>
</dbReference>
<evidence type="ECO:0000256" key="12">
    <source>
        <dbReference type="HAMAP-Rule" id="MF_00365"/>
    </source>
</evidence>
<dbReference type="InterPro" id="IPR027417">
    <property type="entry name" value="P-loop_NTPase"/>
</dbReference>
<dbReference type="PANTHER" id="PTHR32182">
    <property type="entry name" value="DNA REPLICATION AND REPAIR PROTEIN RECF"/>
    <property type="match status" value="1"/>
</dbReference>
<evidence type="ECO:0000256" key="9">
    <source>
        <dbReference type="ARBA" id="ARBA00023125"/>
    </source>
</evidence>
<evidence type="ECO:0000313" key="15">
    <source>
        <dbReference type="EMBL" id="KGX85675.1"/>
    </source>
</evidence>
<dbReference type="Pfam" id="PF02463">
    <property type="entry name" value="SMC_N"/>
    <property type="match status" value="1"/>
</dbReference>
<dbReference type="Gene3D" id="1.20.1050.90">
    <property type="entry name" value="RecF/RecN/SMC, N-terminal domain"/>
    <property type="match status" value="1"/>
</dbReference>
<dbReference type="SUPFAM" id="SSF52540">
    <property type="entry name" value="P-loop containing nucleoside triphosphate hydrolases"/>
    <property type="match status" value="1"/>
</dbReference>
<dbReference type="InterPro" id="IPR001238">
    <property type="entry name" value="DNA-binding_RecF"/>
</dbReference>
<evidence type="ECO:0000256" key="2">
    <source>
        <dbReference type="ARBA" id="ARBA00008016"/>
    </source>
</evidence>
<dbReference type="InterPro" id="IPR042174">
    <property type="entry name" value="RecF_2"/>
</dbReference>
<keyword evidence="11 12" id="KW-0742">SOS response</keyword>
<dbReference type="GO" id="GO:0005524">
    <property type="term" value="F:ATP binding"/>
    <property type="evidence" value="ECO:0007669"/>
    <property type="project" value="UniProtKB-UniRule"/>
</dbReference>
<dbReference type="EMBL" id="AVPG01000020">
    <property type="protein sequence ID" value="KGX85675.1"/>
    <property type="molecule type" value="Genomic_DNA"/>
</dbReference>
<keyword evidence="10 12" id="KW-0234">DNA repair</keyword>
<evidence type="ECO:0000256" key="10">
    <source>
        <dbReference type="ARBA" id="ARBA00023204"/>
    </source>
</evidence>
<evidence type="ECO:0000259" key="14">
    <source>
        <dbReference type="Pfam" id="PF02463"/>
    </source>
</evidence>
<dbReference type="eggNOG" id="COG1195">
    <property type="taxonomic scope" value="Bacteria"/>
</dbReference>
<dbReference type="GO" id="GO:0005737">
    <property type="term" value="C:cytoplasm"/>
    <property type="evidence" value="ECO:0007669"/>
    <property type="project" value="UniProtKB-SubCell"/>
</dbReference>
<dbReference type="Proteomes" id="UP000030401">
    <property type="component" value="Unassembled WGS sequence"/>
</dbReference>
<comment type="function">
    <text evidence="12 13">The RecF protein is involved in DNA metabolism; it is required for DNA replication and normal SOS inducibility. RecF binds preferentially to single-stranded, linear DNA. It also seems to bind ATP.</text>
</comment>
<keyword evidence="16" id="KW-1185">Reference proteome</keyword>
<evidence type="ECO:0000256" key="3">
    <source>
        <dbReference type="ARBA" id="ARBA00020170"/>
    </source>
</evidence>
<name>A0A0A5G3L6_9BACI</name>
<evidence type="ECO:0000256" key="6">
    <source>
        <dbReference type="ARBA" id="ARBA00022741"/>
    </source>
</evidence>
<sequence>MHIEQLTLRNYRNYQSLNLTFDDKVNVIIGENAQGKTNLMEAIYVLAFSKSHRTPRDKELIMWEQEYAKIKGNVVKRNRSLPLEIVVSRKGKKAKLNHLEQKRLSDYIGALNVVMFAPEDLNLVKGSPQVRRRFIDMEIGQIQPAYIYHLGQYQKILKQRNHLLKDLQRKQDADRTMLYVLTEQLIEHAATIVRRRMKFLRLLRKWAAPIHEGISRQLEQLEIAYDASIDVSEDVDLSTMIRVFQDKFTEIEQKEIERGTSLVGPHRDDLIFYVNGKDVQTYGSQGQQRTTALSLKLAEIELIHSEVGEYPILLLDDVLSELDDFRQSHLLNSIQGKVQTFVSTTSVDGIEHETLKQADIFYVTQGNVSQKK</sequence>
<evidence type="ECO:0000256" key="1">
    <source>
        <dbReference type="ARBA" id="ARBA00004496"/>
    </source>
</evidence>
<dbReference type="Gene3D" id="3.40.50.300">
    <property type="entry name" value="P-loop containing nucleotide triphosphate hydrolases"/>
    <property type="match status" value="1"/>
</dbReference>
<evidence type="ECO:0000256" key="7">
    <source>
        <dbReference type="ARBA" id="ARBA00022763"/>
    </source>
</evidence>
<feature type="binding site" evidence="12">
    <location>
        <begin position="30"/>
        <end position="37"/>
    </location>
    <ligand>
        <name>ATP</name>
        <dbReference type="ChEBI" id="CHEBI:30616"/>
    </ligand>
</feature>
<dbReference type="OrthoDB" id="9803889at2"/>
<dbReference type="RefSeq" id="WP_036835217.1">
    <property type="nucleotide sequence ID" value="NZ_AVPG01000020.1"/>
</dbReference>
<evidence type="ECO:0000256" key="8">
    <source>
        <dbReference type="ARBA" id="ARBA00022840"/>
    </source>
</evidence>
<evidence type="ECO:0000256" key="5">
    <source>
        <dbReference type="ARBA" id="ARBA00022705"/>
    </source>
</evidence>
<dbReference type="STRING" id="1385512.N784_08410"/>
<reference evidence="15 16" key="1">
    <citation type="submission" date="2013-08" db="EMBL/GenBank/DDBJ databases">
        <authorList>
            <person name="Huang J."/>
            <person name="Wang G."/>
        </authorList>
    </citation>
    <scope>NUCLEOTIDE SEQUENCE [LARGE SCALE GENOMIC DNA]</scope>
    <source>
        <strain evidence="15 16">JSM 072002</strain>
    </source>
</reference>
<dbReference type="PROSITE" id="PS00617">
    <property type="entry name" value="RECF_1"/>
    <property type="match status" value="1"/>
</dbReference>
<dbReference type="PANTHER" id="PTHR32182:SF0">
    <property type="entry name" value="DNA REPLICATION AND REPAIR PROTEIN RECF"/>
    <property type="match status" value="1"/>
</dbReference>
<keyword evidence="8 12" id="KW-0067">ATP-binding</keyword>
<comment type="similarity">
    <text evidence="2 12 13">Belongs to the RecF family.</text>
</comment>
<feature type="domain" description="RecF/RecN/SMC N-terminal" evidence="14">
    <location>
        <begin position="2"/>
        <end position="351"/>
    </location>
</feature>
<dbReference type="GO" id="GO:0003697">
    <property type="term" value="F:single-stranded DNA binding"/>
    <property type="evidence" value="ECO:0007669"/>
    <property type="project" value="UniProtKB-UniRule"/>
</dbReference>
<dbReference type="GO" id="GO:0006302">
    <property type="term" value="P:double-strand break repair"/>
    <property type="evidence" value="ECO:0007669"/>
    <property type="project" value="TreeGrafter"/>
</dbReference>
<comment type="caution">
    <text evidence="15">The sequence shown here is derived from an EMBL/GenBank/DDBJ whole genome shotgun (WGS) entry which is preliminary data.</text>
</comment>
<organism evidence="15 16">
    <name type="scientific">Pontibacillus litoralis JSM 072002</name>
    <dbReference type="NCBI Taxonomy" id="1385512"/>
    <lineage>
        <taxon>Bacteria</taxon>
        <taxon>Bacillati</taxon>
        <taxon>Bacillota</taxon>
        <taxon>Bacilli</taxon>
        <taxon>Bacillales</taxon>
        <taxon>Bacillaceae</taxon>
        <taxon>Pontibacillus</taxon>
    </lineage>
</organism>